<dbReference type="AlphaFoldDB" id="A0A0A9AEQ4"/>
<organism evidence="1">
    <name type="scientific">Arundo donax</name>
    <name type="common">Giant reed</name>
    <name type="synonym">Donax arundinaceus</name>
    <dbReference type="NCBI Taxonomy" id="35708"/>
    <lineage>
        <taxon>Eukaryota</taxon>
        <taxon>Viridiplantae</taxon>
        <taxon>Streptophyta</taxon>
        <taxon>Embryophyta</taxon>
        <taxon>Tracheophyta</taxon>
        <taxon>Spermatophyta</taxon>
        <taxon>Magnoliopsida</taxon>
        <taxon>Liliopsida</taxon>
        <taxon>Poales</taxon>
        <taxon>Poaceae</taxon>
        <taxon>PACMAD clade</taxon>
        <taxon>Arundinoideae</taxon>
        <taxon>Arundineae</taxon>
        <taxon>Arundo</taxon>
    </lineage>
</organism>
<reference evidence="1" key="2">
    <citation type="journal article" date="2015" name="Data Brief">
        <title>Shoot transcriptome of the giant reed, Arundo donax.</title>
        <authorList>
            <person name="Barrero R.A."/>
            <person name="Guerrero F.D."/>
            <person name="Moolhuijzen P."/>
            <person name="Goolsby J.A."/>
            <person name="Tidwell J."/>
            <person name="Bellgard S.E."/>
            <person name="Bellgard M.I."/>
        </authorList>
    </citation>
    <scope>NUCLEOTIDE SEQUENCE</scope>
    <source>
        <tissue evidence="1">Shoot tissue taken approximately 20 cm above the soil surface</tissue>
    </source>
</reference>
<proteinExistence type="predicted"/>
<dbReference type="SUPFAM" id="SSF56672">
    <property type="entry name" value="DNA/RNA polymerases"/>
    <property type="match status" value="1"/>
</dbReference>
<dbReference type="InterPro" id="IPR053134">
    <property type="entry name" value="RNA-dir_DNA_polymerase"/>
</dbReference>
<evidence type="ECO:0008006" key="2">
    <source>
        <dbReference type="Google" id="ProtNLM"/>
    </source>
</evidence>
<accession>A0A0A9AEQ4</accession>
<protein>
    <recommendedName>
        <fullName evidence="2">Reverse transcriptase domain-containing protein</fullName>
    </recommendedName>
</protein>
<dbReference type="EMBL" id="GBRH01248304">
    <property type="protein sequence ID" value="JAD49591.1"/>
    <property type="molecule type" value="Transcribed_RNA"/>
</dbReference>
<dbReference type="PANTHER" id="PTHR24559">
    <property type="entry name" value="TRANSPOSON TY3-I GAG-POL POLYPROTEIN"/>
    <property type="match status" value="1"/>
</dbReference>
<dbReference type="PANTHER" id="PTHR24559:SF444">
    <property type="entry name" value="REVERSE TRANSCRIPTASE DOMAIN-CONTAINING PROTEIN"/>
    <property type="match status" value="1"/>
</dbReference>
<reference evidence="1" key="1">
    <citation type="submission" date="2014-09" db="EMBL/GenBank/DDBJ databases">
        <authorList>
            <person name="Magalhaes I.L.F."/>
            <person name="Oliveira U."/>
            <person name="Santos F.R."/>
            <person name="Vidigal T.H.D.A."/>
            <person name="Brescovit A.D."/>
            <person name="Santos A.J."/>
        </authorList>
    </citation>
    <scope>NUCLEOTIDE SEQUENCE</scope>
    <source>
        <tissue evidence="1">Shoot tissue taken approximately 20 cm above the soil surface</tissue>
    </source>
</reference>
<sequence>MKKHLSSITKDSKKQVLFNDYIQPDQHYQIDADKLEKLISKGVMGYVLQIRLIPQPSAQQPPGADVTDILDKFAEVFKEPTDLPPKRTCDQAIPLKEGSVPPNIRPYRMPHHQKDEVEKLVKQMLDQSIIQVSESLYSSPRLLVRKKDSSCFCVDYRFLNDQTIKHKFPIPLIEDFFDVLHAAKYFFQFGSQIWLSPNRGKNRRCS</sequence>
<dbReference type="Gene3D" id="3.10.10.10">
    <property type="entry name" value="HIV Type 1 Reverse Transcriptase, subunit A, domain 1"/>
    <property type="match status" value="1"/>
</dbReference>
<name>A0A0A9AEQ4_ARUDO</name>
<dbReference type="InterPro" id="IPR043502">
    <property type="entry name" value="DNA/RNA_pol_sf"/>
</dbReference>
<evidence type="ECO:0000313" key="1">
    <source>
        <dbReference type="EMBL" id="JAD49591.1"/>
    </source>
</evidence>